<feature type="domain" description="HMG box" evidence="7">
    <location>
        <begin position="46"/>
        <end position="115"/>
    </location>
</feature>
<feature type="region of interest" description="Disordered" evidence="6">
    <location>
        <begin position="1"/>
        <end position="50"/>
    </location>
</feature>
<dbReference type="GO" id="GO:0003677">
    <property type="term" value="F:DNA binding"/>
    <property type="evidence" value="ECO:0007669"/>
    <property type="project" value="UniProtKB-UniRule"/>
</dbReference>
<dbReference type="PROSITE" id="PS50118">
    <property type="entry name" value="HMG_BOX_2"/>
    <property type="match status" value="1"/>
</dbReference>
<evidence type="ECO:0000256" key="1">
    <source>
        <dbReference type="ARBA" id="ARBA00004123"/>
    </source>
</evidence>
<evidence type="ECO:0000256" key="6">
    <source>
        <dbReference type="SAM" id="MobiDB-lite"/>
    </source>
</evidence>
<accession>A0AAD5IUL8</accession>
<keyword evidence="9" id="KW-1185">Reference proteome</keyword>
<keyword evidence="4 5" id="KW-0539">Nucleus</keyword>
<evidence type="ECO:0000256" key="4">
    <source>
        <dbReference type="ARBA" id="ARBA00023242"/>
    </source>
</evidence>
<dbReference type="GO" id="GO:0000785">
    <property type="term" value="C:chromatin"/>
    <property type="evidence" value="ECO:0007669"/>
    <property type="project" value="UniProtKB-ARBA"/>
</dbReference>
<organism evidence="8 9">
    <name type="scientific">Acer negundo</name>
    <name type="common">Box elder</name>
    <dbReference type="NCBI Taxonomy" id="4023"/>
    <lineage>
        <taxon>Eukaryota</taxon>
        <taxon>Viridiplantae</taxon>
        <taxon>Streptophyta</taxon>
        <taxon>Embryophyta</taxon>
        <taxon>Tracheophyta</taxon>
        <taxon>Spermatophyta</taxon>
        <taxon>Magnoliopsida</taxon>
        <taxon>eudicotyledons</taxon>
        <taxon>Gunneridae</taxon>
        <taxon>Pentapetalae</taxon>
        <taxon>rosids</taxon>
        <taxon>malvids</taxon>
        <taxon>Sapindales</taxon>
        <taxon>Sapindaceae</taxon>
        <taxon>Hippocastanoideae</taxon>
        <taxon>Acereae</taxon>
        <taxon>Acer</taxon>
    </lineage>
</organism>
<keyword evidence="3 5" id="KW-0238">DNA-binding</keyword>
<dbReference type="InterPro" id="IPR036910">
    <property type="entry name" value="HMG_box_dom_sf"/>
</dbReference>
<feature type="region of interest" description="Disordered" evidence="6">
    <location>
        <begin position="65"/>
        <end position="85"/>
    </location>
</feature>
<dbReference type="GO" id="GO:0003682">
    <property type="term" value="F:chromatin binding"/>
    <property type="evidence" value="ECO:0007669"/>
    <property type="project" value="UniProtKB-ARBA"/>
</dbReference>
<feature type="compositionally biased region" description="Basic and acidic residues" evidence="6">
    <location>
        <begin position="117"/>
        <end position="143"/>
    </location>
</feature>
<gene>
    <name evidence="8" type="ORF">LWI28_006837</name>
</gene>
<dbReference type="CDD" id="cd22005">
    <property type="entry name" value="HMG-box_AtHMGB1-like"/>
    <property type="match status" value="1"/>
</dbReference>
<feature type="compositionally biased region" description="Basic and acidic residues" evidence="6">
    <location>
        <begin position="12"/>
        <end position="45"/>
    </location>
</feature>
<proteinExistence type="inferred from homology"/>
<evidence type="ECO:0000256" key="5">
    <source>
        <dbReference type="PROSITE-ProRule" id="PRU00267"/>
    </source>
</evidence>
<dbReference type="SUPFAM" id="SSF47095">
    <property type="entry name" value="HMG-box"/>
    <property type="match status" value="1"/>
</dbReference>
<feature type="region of interest" description="Disordered" evidence="6">
    <location>
        <begin position="117"/>
        <end position="153"/>
    </location>
</feature>
<sequence>MRGPKVVSVAQKKPDAEILKKRKAENKTTKEKAPKKTAARKDSNAPKRPPTAFFVFMEDFRKSYKESCPDNKSVSAVGKAGGEKWKSLSEDEKASYIKIAGQRKADYEKACEAYRKKLNGDSVDEKPEISQISEKSEKSTSEVHDDDGQEASS</sequence>
<dbReference type="InterPro" id="IPR009071">
    <property type="entry name" value="HMG_box_dom"/>
</dbReference>
<evidence type="ECO:0000256" key="2">
    <source>
        <dbReference type="ARBA" id="ARBA00008774"/>
    </source>
</evidence>
<evidence type="ECO:0000313" key="9">
    <source>
        <dbReference type="Proteomes" id="UP001064489"/>
    </source>
</evidence>
<dbReference type="AlphaFoldDB" id="A0AAD5IUL8"/>
<evidence type="ECO:0000256" key="3">
    <source>
        <dbReference type="ARBA" id="ARBA00023125"/>
    </source>
</evidence>
<evidence type="ECO:0000313" key="8">
    <source>
        <dbReference type="EMBL" id="KAI9176761.1"/>
    </source>
</evidence>
<dbReference type="SMART" id="SM00398">
    <property type="entry name" value="HMG"/>
    <property type="match status" value="1"/>
</dbReference>
<dbReference type="Gene3D" id="1.10.30.10">
    <property type="entry name" value="High mobility group box domain"/>
    <property type="match status" value="1"/>
</dbReference>
<dbReference type="PANTHER" id="PTHR46261">
    <property type="entry name" value="HIGH MOBILITY GROUP B PROTEIN 4-RELATED"/>
    <property type="match status" value="1"/>
</dbReference>
<dbReference type="EMBL" id="JAJSOW010000102">
    <property type="protein sequence ID" value="KAI9176761.1"/>
    <property type="molecule type" value="Genomic_DNA"/>
</dbReference>
<dbReference type="Pfam" id="PF00505">
    <property type="entry name" value="HMG_box"/>
    <property type="match status" value="1"/>
</dbReference>
<dbReference type="InterPro" id="IPR031061">
    <property type="entry name" value="HMGB_plant"/>
</dbReference>
<protein>
    <recommendedName>
        <fullName evidence="7">HMG box domain-containing protein</fullName>
    </recommendedName>
</protein>
<feature type="compositionally biased region" description="Acidic residues" evidence="6">
    <location>
        <begin position="144"/>
        <end position="153"/>
    </location>
</feature>
<dbReference type="GO" id="GO:0006325">
    <property type="term" value="P:chromatin organization"/>
    <property type="evidence" value="ECO:0007669"/>
    <property type="project" value="UniProtKB-ARBA"/>
</dbReference>
<comment type="similarity">
    <text evidence="2">Belongs to the HMGB family.</text>
</comment>
<reference evidence="8" key="2">
    <citation type="submission" date="2023-02" db="EMBL/GenBank/DDBJ databases">
        <authorList>
            <person name="Swenson N.G."/>
            <person name="Wegrzyn J.L."/>
            <person name="Mcevoy S.L."/>
        </authorList>
    </citation>
    <scope>NUCLEOTIDE SEQUENCE</scope>
    <source>
        <strain evidence="8">91603</strain>
        <tissue evidence="8">Leaf</tissue>
    </source>
</reference>
<dbReference type="PANTHER" id="PTHR46261:SF32">
    <property type="entry name" value="HIGH MOBILITY GROUP B PROTEIN 3-LIKE"/>
    <property type="match status" value="1"/>
</dbReference>
<reference evidence="8" key="1">
    <citation type="journal article" date="2022" name="Plant J.">
        <title>Strategies of tolerance reflected in two North American maple genomes.</title>
        <authorList>
            <person name="McEvoy S.L."/>
            <person name="Sezen U.U."/>
            <person name="Trouern-Trend A."/>
            <person name="McMahon S.M."/>
            <person name="Schaberg P.G."/>
            <person name="Yang J."/>
            <person name="Wegrzyn J.L."/>
            <person name="Swenson N.G."/>
        </authorList>
    </citation>
    <scope>NUCLEOTIDE SEQUENCE</scope>
    <source>
        <strain evidence="8">91603</strain>
    </source>
</reference>
<dbReference type="Proteomes" id="UP001064489">
    <property type="component" value="Chromosome 5"/>
</dbReference>
<comment type="caution">
    <text evidence="8">The sequence shown here is derived from an EMBL/GenBank/DDBJ whole genome shotgun (WGS) entry which is preliminary data.</text>
</comment>
<evidence type="ECO:0000259" key="7">
    <source>
        <dbReference type="PROSITE" id="PS50118"/>
    </source>
</evidence>
<feature type="DNA-binding region" description="HMG box" evidence="5">
    <location>
        <begin position="46"/>
        <end position="115"/>
    </location>
</feature>
<dbReference type="GO" id="GO:0005634">
    <property type="term" value="C:nucleus"/>
    <property type="evidence" value="ECO:0007669"/>
    <property type="project" value="UniProtKB-SubCell"/>
</dbReference>
<dbReference type="GO" id="GO:0030527">
    <property type="term" value="F:structural constituent of chromatin"/>
    <property type="evidence" value="ECO:0007669"/>
    <property type="project" value="UniProtKB-ARBA"/>
</dbReference>
<comment type="subcellular location">
    <subcellularLocation>
        <location evidence="1">Nucleus</location>
    </subcellularLocation>
</comment>
<name>A0AAD5IUL8_ACENE</name>